<keyword evidence="4" id="KW-0378">Hydrolase</keyword>
<feature type="chain" id="PRO_5012902749" evidence="7">
    <location>
        <begin position="20"/>
        <end position="1347"/>
    </location>
</feature>
<dbReference type="InterPro" id="IPR000917">
    <property type="entry name" value="Sulfatase_N"/>
</dbReference>
<feature type="compositionally biased region" description="Basic residues" evidence="6">
    <location>
        <begin position="1216"/>
        <end position="1227"/>
    </location>
</feature>
<feature type="compositionally biased region" description="Basic and acidic residues" evidence="6">
    <location>
        <begin position="1262"/>
        <end position="1273"/>
    </location>
</feature>
<comment type="similarity">
    <text evidence="2">Belongs to the sulfatase family.</text>
</comment>
<dbReference type="Pfam" id="PF00884">
    <property type="entry name" value="Sulfatase"/>
    <property type="match status" value="1"/>
</dbReference>
<accession>A0A2B4SDC8</accession>
<feature type="compositionally biased region" description="Low complexity" evidence="6">
    <location>
        <begin position="1328"/>
        <end position="1347"/>
    </location>
</feature>
<feature type="region of interest" description="Disordered" evidence="6">
    <location>
        <begin position="678"/>
        <end position="702"/>
    </location>
</feature>
<evidence type="ECO:0000256" key="2">
    <source>
        <dbReference type="ARBA" id="ARBA00008779"/>
    </source>
</evidence>
<feature type="compositionally biased region" description="Basic and acidic residues" evidence="6">
    <location>
        <begin position="1100"/>
        <end position="1112"/>
    </location>
</feature>
<dbReference type="CDD" id="cd16147">
    <property type="entry name" value="G6S"/>
    <property type="match status" value="1"/>
</dbReference>
<dbReference type="PANTHER" id="PTHR43108">
    <property type="entry name" value="N-ACETYLGLUCOSAMINE-6-SULFATASE FAMILY MEMBER"/>
    <property type="match status" value="1"/>
</dbReference>
<evidence type="ECO:0000313" key="10">
    <source>
        <dbReference type="Proteomes" id="UP000225706"/>
    </source>
</evidence>
<dbReference type="STRING" id="50429.A0A2B4SDC8"/>
<reference evidence="10" key="1">
    <citation type="journal article" date="2017" name="bioRxiv">
        <title>Comparative analysis of the genomes of Stylophora pistillata and Acropora digitifera provides evidence for extensive differences between species of corals.</title>
        <authorList>
            <person name="Voolstra C.R."/>
            <person name="Li Y."/>
            <person name="Liew Y.J."/>
            <person name="Baumgarten S."/>
            <person name="Zoccola D."/>
            <person name="Flot J.-F."/>
            <person name="Tambutte S."/>
            <person name="Allemand D."/>
            <person name="Aranda M."/>
        </authorList>
    </citation>
    <scope>NUCLEOTIDE SEQUENCE [LARGE SCALE GENOMIC DNA]</scope>
</reference>
<comment type="caution">
    <text evidence="9">The sequence shown here is derived from an EMBL/GenBank/DDBJ whole genome shotgun (WGS) entry which is preliminary data.</text>
</comment>
<dbReference type="OrthoDB" id="96314at2759"/>
<feature type="signal peptide" evidence="7">
    <location>
        <begin position="1"/>
        <end position="19"/>
    </location>
</feature>
<feature type="compositionally biased region" description="Basic residues" evidence="6">
    <location>
        <begin position="1047"/>
        <end position="1091"/>
    </location>
</feature>
<evidence type="ECO:0000313" key="9">
    <source>
        <dbReference type="EMBL" id="PFX27109.1"/>
    </source>
</evidence>
<comment type="cofactor">
    <cofactor evidence="1">
        <name>Ca(2+)</name>
        <dbReference type="ChEBI" id="CHEBI:29108"/>
    </cofactor>
</comment>
<proteinExistence type="inferred from homology"/>
<dbReference type="Proteomes" id="UP000225706">
    <property type="component" value="Unassembled WGS sequence"/>
</dbReference>
<keyword evidence="10" id="KW-1185">Reference proteome</keyword>
<feature type="region of interest" description="Disordered" evidence="6">
    <location>
        <begin position="1022"/>
        <end position="1347"/>
    </location>
</feature>
<dbReference type="PANTHER" id="PTHR43108:SF16">
    <property type="entry name" value="EXTRACELLULAR SULFATASE SULF-1 HOMOLOG"/>
    <property type="match status" value="1"/>
</dbReference>
<feature type="compositionally biased region" description="Polar residues" evidence="6">
    <location>
        <begin position="1155"/>
        <end position="1195"/>
    </location>
</feature>
<protein>
    <submittedName>
        <fullName evidence="9">Extracellular sulfatase Sulf-1</fullName>
    </submittedName>
</protein>
<dbReference type="InterPro" id="IPR017850">
    <property type="entry name" value="Alkaline_phosphatase_core_sf"/>
</dbReference>
<evidence type="ECO:0000256" key="5">
    <source>
        <dbReference type="ARBA" id="ARBA00023180"/>
    </source>
</evidence>
<evidence type="ECO:0000259" key="8">
    <source>
        <dbReference type="Pfam" id="PF00884"/>
    </source>
</evidence>
<organism evidence="9 10">
    <name type="scientific">Stylophora pistillata</name>
    <name type="common">Smooth cauliflower coral</name>
    <dbReference type="NCBI Taxonomy" id="50429"/>
    <lineage>
        <taxon>Eukaryota</taxon>
        <taxon>Metazoa</taxon>
        <taxon>Cnidaria</taxon>
        <taxon>Anthozoa</taxon>
        <taxon>Hexacorallia</taxon>
        <taxon>Scleractinia</taxon>
        <taxon>Astrocoeniina</taxon>
        <taxon>Pocilloporidae</taxon>
        <taxon>Stylophora</taxon>
    </lineage>
</organism>
<dbReference type="GO" id="GO:0008449">
    <property type="term" value="F:N-acetylglucosamine-6-sulfatase activity"/>
    <property type="evidence" value="ECO:0007669"/>
    <property type="project" value="TreeGrafter"/>
</dbReference>
<evidence type="ECO:0000256" key="4">
    <source>
        <dbReference type="ARBA" id="ARBA00022801"/>
    </source>
</evidence>
<dbReference type="Gene3D" id="3.40.720.10">
    <property type="entry name" value="Alkaline Phosphatase, subunit A"/>
    <property type="match status" value="1"/>
</dbReference>
<name>A0A2B4SDC8_STYPI</name>
<feature type="region of interest" description="Disordered" evidence="6">
    <location>
        <begin position="951"/>
        <end position="987"/>
    </location>
</feature>
<evidence type="ECO:0000256" key="6">
    <source>
        <dbReference type="SAM" id="MobiDB-lite"/>
    </source>
</evidence>
<keyword evidence="5" id="KW-0325">Glycoprotein</keyword>
<evidence type="ECO:0000256" key="7">
    <source>
        <dbReference type="SAM" id="SignalP"/>
    </source>
</evidence>
<feature type="compositionally biased region" description="Polar residues" evidence="6">
    <location>
        <begin position="956"/>
        <end position="965"/>
    </location>
</feature>
<dbReference type="EMBL" id="LSMT01000110">
    <property type="protein sequence ID" value="PFX27109.1"/>
    <property type="molecule type" value="Genomic_DNA"/>
</dbReference>
<evidence type="ECO:0000256" key="3">
    <source>
        <dbReference type="ARBA" id="ARBA00022729"/>
    </source>
</evidence>
<feature type="compositionally biased region" description="Basic residues" evidence="6">
    <location>
        <begin position="1298"/>
        <end position="1309"/>
    </location>
</feature>
<feature type="compositionally biased region" description="Basic residues" evidence="6">
    <location>
        <begin position="689"/>
        <end position="702"/>
    </location>
</feature>
<dbReference type="PROSITE" id="PS00523">
    <property type="entry name" value="SULFATASE_1"/>
    <property type="match status" value="1"/>
</dbReference>
<keyword evidence="3 7" id="KW-0732">Signal</keyword>
<gene>
    <name evidence="9" type="primary">SULF1</name>
    <name evidence="9" type="ORF">AWC38_SpisGene8207</name>
</gene>
<dbReference type="InterPro" id="IPR024607">
    <property type="entry name" value="Sulfatase_CS"/>
</dbReference>
<sequence>MAKGLTMFTLLMLCNNILAARKPKHNFRSGSGSAKRPNIVFILTDDLDSALGSPEVMTKTSKILREEGADFVNAFVTTPMCCPSRASILTGSYAHNHNTFTNNLNCSSPSWRRGPERKSYAKYLESSGYITGYFGKYLNEYDGSWVPAGWKKWEGLIFNSKFYNYTIRRNTFKERHKMDYKQDYFTDFITNRSISFIMKTKENKPHTPFLAVVSHAAPHGPETPAPQYATALPGAQAPRYPNWNYISLDKQWIMRETPAMDAQKIAFVDLLHRRRLQTLLSVDDSIARIFRTLQSLGIEDETYIFFTSDHGYHLGQFGQVKGKSMPFESDIRVPFYVRGPIIPKNISVKNIVLNIDLAPTFLDIAGIKIPKDMDGMSVMKLFRKTRYGRRAKRRTHVVWRDTVLIERSRGWRRTKNFLQGKSRNKTVSVKERKMTVLEEICSRPKYQSPCQPKQLWECQTVNRRPRLRKCRRNTTTTIRTAPVTQPTPFTTPVKMCVCVKQKPDSGVHQNQNDMLHIQKELLMNGMDYFTKELRRRSKRSRFLSYNPRKRRDEFNAKRYQKELARALRLQNRRAKSKVLIRTPASQLVPQSNVTRPPQESSEVQRARAEKIDKLKEKIQGIRLRLGALRDRKKKLLLISARDKFMEYPCPCNHGNDTVREVKENYSNDQLQISLRRRIKQSKVPSRKTESKKKKAKAKPRRSKCASPGMNCFYQTEDHWKLPPLWKGGEFCFCPNAANNSYWCLRTINSTHNFLYCEFITNFYEYFDLNKDPYQLHNIIHEVSPGVLLELHHLLAKMRGCKGQDCTHHHGKKYPKVAPASPAVNNHLREGLEEGHMTPLPTTPSNLQTSAVSSVRPLTSESPSVVLVTRSDVTGNSPKSVWNNISKPTTLEKFTTLEPKEVNVNLSEHSTVQSTLNTEREQQLMESLSTEHSIPSQLAPLPTANLKTNNRPDETSGMESNLCLNCSSSKSKKSDKEGMSSKIRLQSTVTNLDRSDAVPTVSVGSSGLNISLPGLNVSLVPTTSASVTPKSKENTGRMHSKISTPKPTKGKSLKKRKNGGRGGRKKNKDTSKGKPKNKSSKKSRKSKKKSPNGKRSSSSTENKKKQEITEKEMVVLNTTLRSPESPLNNNSKKSDHEKSQLTVTPLLGSQHVPTAFVNSSDPDTSSSKLNFSSIIATSAPITTSNEEITMETTTVKPTRRKSAGRRKNNNSNDRDRKKTTKKIRKMKKKVSERENSQTSEEIEQTIKAGGENQTGLRSKSTKTRPESENKDSKKGSKGLPEVSRKRDKKPANKRSANQKSKKKAKGKHSKQGPTQISQGRGIIEGGGEPPQENGTSFSSNPESSPSNP</sequence>
<dbReference type="GO" id="GO:0005539">
    <property type="term" value="F:glycosaminoglycan binding"/>
    <property type="evidence" value="ECO:0007669"/>
    <property type="project" value="TreeGrafter"/>
</dbReference>
<dbReference type="SUPFAM" id="SSF53649">
    <property type="entry name" value="Alkaline phosphatase-like"/>
    <property type="match status" value="1"/>
</dbReference>
<feature type="compositionally biased region" description="Low complexity" evidence="6">
    <location>
        <begin position="1310"/>
        <end position="1320"/>
    </location>
</feature>
<evidence type="ECO:0000256" key="1">
    <source>
        <dbReference type="ARBA" id="ARBA00001913"/>
    </source>
</evidence>
<feature type="compositionally biased region" description="Polar residues" evidence="6">
    <location>
        <begin position="1115"/>
        <end position="1130"/>
    </location>
</feature>
<feature type="compositionally biased region" description="Basic residues" evidence="6">
    <location>
        <begin position="1196"/>
        <end position="1207"/>
    </location>
</feature>
<feature type="domain" description="Sulfatase N-terminal" evidence="8">
    <location>
        <begin position="37"/>
        <end position="367"/>
    </location>
</feature>